<sequence length="263" mass="28608">MSTPQKNSWSWRILGVGVTSTALICLAALPASAMTGDRVLRDCASGFGKCTFNGPYRHESEGPAIGKAYLGDYHQVSDTMWNCTTSPAKQTLTWSDTVGSTDSFDVSIKAGGKIAGVVEASVEAKYGHTWMTQHSDSAGLEMTVKPGEVGWISRAQVMRELTGYWQTHYDNPQDGHYYWYLGPDTITSPAPNDTEGVKNSVVLKTRPMTDPERQSCQVHNAGVFLSKKKVEQPQQRKAPHAPPQAVPGEDDAGATDERQQKGS</sequence>
<organism evidence="2 3">
    <name type="scientific">Streptomyces yunnanensis</name>
    <dbReference type="NCBI Taxonomy" id="156453"/>
    <lineage>
        <taxon>Bacteria</taxon>
        <taxon>Bacillati</taxon>
        <taxon>Actinomycetota</taxon>
        <taxon>Actinomycetes</taxon>
        <taxon>Kitasatosporales</taxon>
        <taxon>Streptomycetaceae</taxon>
        <taxon>Streptomyces</taxon>
    </lineage>
</organism>
<evidence type="ECO:0000256" key="1">
    <source>
        <dbReference type="SAM" id="MobiDB-lite"/>
    </source>
</evidence>
<keyword evidence="3" id="KW-1185">Reference proteome</keyword>
<protein>
    <recommendedName>
        <fullName evidence="4">Peptidase A4 family protein</fullName>
    </recommendedName>
</protein>
<dbReference type="RefSeq" id="WP_275310571.1">
    <property type="nucleotide sequence ID" value="NZ_CP095749.1"/>
</dbReference>
<proteinExistence type="predicted"/>
<gene>
    <name evidence="2" type="ORF">MOV08_37275</name>
</gene>
<dbReference type="EMBL" id="CP095749">
    <property type="protein sequence ID" value="WEB44396.1"/>
    <property type="molecule type" value="Genomic_DNA"/>
</dbReference>
<dbReference type="Proteomes" id="UP001218629">
    <property type="component" value="Chromosome"/>
</dbReference>
<evidence type="ECO:0000313" key="3">
    <source>
        <dbReference type="Proteomes" id="UP001218629"/>
    </source>
</evidence>
<evidence type="ECO:0008006" key="4">
    <source>
        <dbReference type="Google" id="ProtNLM"/>
    </source>
</evidence>
<name>A0ABY8ALA9_9ACTN</name>
<evidence type="ECO:0000313" key="2">
    <source>
        <dbReference type="EMBL" id="WEB44396.1"/>
    </source>
</evidence>
<reference evidence="2 3" key="1">
    <citation type="submission" date="2022-03" db="EMBL/GenBank/DDBJ databases">
        <title>Streptomyces yunnanensis P86,complete genome.</title>
        <authorList>
            <person name="Chen S."/>
            <person name="Zhang Q."/>
        </authorList>
    </citation>
    <scope>NUCLEOTIDE SEQUENCE [LARGE SCALE GENOMIC DNA]</scope>
    <source>
        <strain evidence="2 3">P86</strain>
    </source>
</reference>
<feature type="region of interest" description="Disordered" evidence="1">
    <location>
        <begin position="207"/>
        <end position="263"/>
    </location>
</feature>
<accession>A0ABY8ALA9</accession>